<dbReference type="PANTHER" id="PTHR30289">
    <property type="entry name" value="UNCHARACTERIZED PROTEIN YBCL-RELATED"/>
    <property type="match status" value="1"/>
</dbReference>
<dbReference type="CDD" id="cd00865">
    <property type="entry name" value="PEBP_bact_arch"/>
    <property type="match status" value="1"/>
</dbReference>
<reference evidence="1 2" key="1">
    <citation type="submission" date="2018-08" db="EMBL/GenBank/DDBJ databases">
        <title>Meiothermus roseus NBRC 110900 genome sequencing project.</title>
        <authorList>
            <person name="Da Costa M.S."/>
            <person name="Albuquerque L."/>
            <person name="Raposo P."/>
            <person name="Froufe H.J.C."/>
            <person name="Barroso C.S."/>
            <person name="Egas C."/>
        </authorList>
    </citation>
    <scope>NUCLEOTIDE SEQUENCE [LARGE SCALE GENOMIC DNA]</scope>
    <source>
        <strain evidence="1 2">NBRC 110900</strain>
    </source>
</reference>
<dbReference type="OrthoDB" id="9797506at2"/>
<keyword evidence="2" id="KW-1185">Reference proteome</keyword>
<dbReference type="EMBL" id="QWLA01000003">
    <property type="protein sequence ID" value="RIH89443.1"/>
    <property type="molecule type" value="Genomic_DNA"/>
</dbReference>
<dbReference type="PANTHER" id="PTHR30289:SF1">
    <property type="entry name" value="PEBP (PHOSPHATIDYLETHANOLAMINE-BINDING PROTEIN) FAMILY PROTEIN"/>
    <property type="match status" value="1"/>
</dbReference>
<dbReference type="Gene3D" id="3.90.280.10">
    <property type="entry name" value="PEBP-like"/>
    <property type="match status" value="1"/>
</dbReference>
<dbReference type="SUPFAM" id="SSF49777">
    <property type="entry name" value="PEBP-like"/>
    <property type="match status" value="1"/>
</dbReference>
<accession>A0A399F084</accession>
<evidence type="ECO:0000313" key="1">
    <source>
        <dbReference type="EMBL" id="RIH89443.1"/>
    </source>
</evidence>
<sequence>MAFALSSSAFAQGKPIPAKYTCDGLDISPPLAWSDAPRGTQSFALIMDDPDAPAGTWVHWVLFNLPAQTHQLAEKAVQGVQGRNSWGRLGYGGPCPPSGTHRYFFRLYALDTLLQLPAGATKEQVLRAMQGHVLAQAELMGV</sequence>
<dbReference type="NCBIfam" id="TIGR00481">
    <property type="entry name" value="YbhB/YbcL family Raf kinase inhibitor-like protein"/>
    <property type="match status" value="1"/>
</dbReference>
<dbReference type="InterPro" id="IPR005247">
    <property type="entry name" value="YbhB_YbcL/LppC-like"/>
</dbReference>
<proteinExistence type="predicted"/>
<dbReference type="Pfam" id="PF01161">
    <property type="entry name" value="PBP"/>
    <property type="match status" value="1"/>
</dbReference>
<dbReference type="AlphaFoldDB" id="A0A399F084"/>
<organism evidence="1 2">
    <name type="scientific">Calidithermus roseus</name>
    <dbReference type="NCBI Taxonomy" id="1644118"/>
    <lineage>
        <taxon>Bacteria</taxon>
        <taxon>Thermotogati</taxon>
        <taxon>Deinococcota</taxon>
        <taxon>Deinococci</taxon>
        <taxon>Thermales</taxon>
        <taxon>Thermaceae</taxon>
        <taxon>Calidithermus</taxon>
    </lineage>
</organism>
<name>A0A399F084_9DEIN</name>
<dbReference type="Proteomes" id="UP000265341">
    <property type="component" value="Unassembled WGS sequence"/>
</dbReference>
<gene>
    <name evidence="1" type="primary">lppC_1</name>
    <name evidence="1" type="ORF">Mrose_00343</name>
</gene>
<dbReference type="InterPro" id="IPR036610">
    <property type="entry name" value="PEBP-like_sf"/>
</dbReference>
<keyword evidence="1" id="KW-0449">Lipoprotein</keyword>
<dbReference type="InterPro" id="IPR008914">
    <property type="entry name" value="PEBP"/>
</dbReference>
<evidence type="ECO:0000313" key="2">
    <source>
        <dbReference type="Proteomes" id="UP000265341"/>
    </source>
</evidence>
<comment type="caution">
    <text evidence="1">The sequence shown here is derived from an EMBL/GenBank/DDBJ whole genome shotgun (WGS) entry which is preliminary data.</text>
</comment>
<protein>
    <submittedName>
        <fullName evidence="1">Putative lipoprotein LppC</fullName>
    </submittedName>
</protein>
<dbReference type="RefSeq" id="WP_119275701.1">
    <property type="nucleotide sequence ID" value="NZ_QWLA01000003.1"/>
</dbReference>